<comment type="function">
    <text evidence="6">Part of an energy-coupled inorganic carbon pump.</text>
</comment>
<keyword evidence="3 6" id="KW-0479">Metal-binding</keyword>
<reference evidence="8" key="1">
    <citation type="journal article" date="2019" name="Int. J. Syst. Evol. Microbiol.">
        <title>The Global Catalogue of Microorganisms (GCM) 10K type strain sequencing project: providing services to taxonomists for standard genome sequencing and annotation.</title>
        <authorList>
            <consortium name="The Broad Institute Genomics Platform"/>
            <consortium name="The Broad Institute Genome Sequencing Center for Infectious Disease"/>
            <person name="Wu L."/>
            <person name="Ma J."/>
        </authorList>
    </citation>
    <scope>NUCLEOTIDE SEQUENCE [LARGE SCALE GENOMIC DNA]</scope>
    <source>
        <strain evidence="8">CECT 7956</strain>
    </source>
</reference>
<dbReference type="InterPro" id="IPR018752">
    <property type="entry name" value="DabA"/>
</dbReference>
<feature type="binding site" evidence="6">
    <location>
        <position position="336"/>
    </location>
    <ligand>
        <name>Zn(2+)</name>
        <dbReference type="ChEBI" id="CHEBI:29105"/>
    </ligand>
</feature>
<keyword evidence="8" id="KW-1185">Reference proteome</keyword>
<evidence type="ECO:0000256" key="2">
    <source>
        <dbReference type="ARBA" id="ARBA00022475"/>
    </source>
</evidence>
<dbReference type="RefSeq" id="WP_379839695.1">
    <property type="nucleotide sequence ID" value="NZ_JBHRYQ010000001.1"/>
</dbReference>
<comment type="similarity">
    <text evidence="6">Belongs to the inorganic carbon transporter (TC 9.A.2) DabA family.</text>
</comment>
<comment type="cofactor">
    <cofactor evidence="6">
        <name>Zn(2+)</name>
        <dbReference type="ChEBI" id="CHEBI:29105"/>
    </cofactor>
</comment>
<name>A0ABV7Z0V7_9BACT</name>
<evidence type="ECO:0000256" key="4">
    <source>
        <dbReference type="ARBA" id="ARBA00022833"/>
    </source>
</evidence>
<evidence type="ECO:0000256" key="3">
    <source>
        <dbReference type="ARBA" id="ARBA00022723"/>
    </source>
</evidence>
<dbReference type="HAMAP" id="MF_01871">
    <property type="entry name" value="DabA"/>
    <property type="match status" value="1"/>
</dbReference>
<dbReference type="PANTHER" id="PTHR38344">
    <property type="entry name" value="UPF0753 PROTEIN AQ_863"/>
    <property type="match status" value="1"/>
</dbReference>
<feature type="binding site" evidence="6">
    <location>
        <position position="507"/>
    </location>
    <ligand>
        <name>Zn(2+)</name>
        <dbReference type="ChEBI" id="CHEBI:29105"/>
    </ligand>
</feature>
<keyword evidence="2 6" id="KW-1003">Cell membrane</keyword>
<dbReference type="Pfam" id="PF10070">
    <property type="entry name" value="DabA"/>
    <property type="match status" value="1"/>
</dbReference>
<comment type="subunit">
    <text evidence="6">Forms a complex with DabB.</text>
</comment>
<keyword evidence="1 6" id="KW-0813">Transport</keyword>
<dbReference type="PANTHER" id="PTHR38344:SF1">
    <property type="entry name" value="INORGANIC CARBON TRANSPORTER SUBUNIT DABA-RELATED"/>
    <property type="match status" value="1"/>
</dbReference>
<protein>
    <recommendedName>
        <fullName evidence="6">Probable inorganic carbon transporter subunit DabA</fullName>
    </recommendedName>
</protein>
<accession>A0ABV7Z0V7</accession>
<feature type="binding site" evidence="6">
    <location>
        <position position="522"/>
    </location>
    <ligand>
        <name>Zn(2+)</name>
        <dbReference type="ChEBI" id="CHEBI:29105"/>
    </ligand>
</feature>
<gene>
    <name evidence="6" type="primary">dabA</name>
    <name evidence="7" type="ORF">ACFOOI_19160</name>
</gene>
<dbReference type="Proteomes" id="UP001595616">
    <property type="component" value="Unassembled WGS sequence"/>
</dbReference>
<feature type="binding site" evidence="6">
    <location>
        <position position="338"/>
    </location>
    <ligand>
        <name>Zn(2+)</name>
        <dbReference type="ChEBI" id="CHEBI:29105"/>
    </ligand>
</feature>
<evidence type="ECO:0000256" key="1">
    <source>
        <dbReference type="ARBA" id="ARBA00022448"/>
    </source>
</evidence>
<sequence length="836" mass="95877">MKKHIEIEGFDEHEALHDLKHFLPAQAPLKDFVHHNTLHAYQHLEFTAAIQKASKMFGYKVSLSLNDFRNAYKTGKITDQILERVISEKIEGGNASEWKEKMLLKDYKQDEKPRIGSLRKFWKFKFNLDLDSLVHPVLFRILCSYLDQGISIWGFPVKTKSFLTAIREIERKSSVSFFRGKRAKALLLGSPCEIEDLLKMLVGEDKSLYKEYLFDQQFSHQGWSGLVSVIEDLPESLLDTRHISLHDLVVFELLLEIDALDYHFDGKWEPLESRISNYVSMLFDPIQTHELDHVMVLWQEAFEWSYYDEVLNGIKQSIGGVVAEPAKDKSFQAFFCIDDRECSVRRHLEKQDPNCETFGTPGFFGVEFFYQPENGKFYTKLCPAPVTPKYLIKEMESENKRGVDINFSKHSHNFYSGWLFSQTIGFWSAVKLFANIFRPSMGPAMSSSFNHMYKYSKLTIENRDPSDMENGLQIGFTIPEMALRVGNVLKSIGLVKDFAPVVYIVGHGASTINNPHYSAYDCGACSGRAGSVNARVFSYMANHPQVRAILAEGGLVIPDKTQFVGALHDTTRDEVMFYDEDALSHENFESHTKHEVAFQRALDFNSKERSRRFESIDTNLKAEKIHEQIKTRSVSLFEPRPELNHATNALCIVGKRMLTKKVFLDRRAFMNSYDYEIDPKGEFLIRILNAAAPVCGGINLEYFFSRVDNQKFGAGTKLPHNVMGLVGVANGIDGDLRPGLPSQMVEVHDPVRLLMIVEHFPQVVLDVIKSVPATYEWFENQWVKLVVLNPETSELWKFEKGGFVPYQTLEHDIKHVNSEWYMLESTQENLPVVILN</sequence>
<comment type="caution">
    <text evidence="7">The sequence shown here is derived from an EMBL/GenBank/DDBJ whole genome shotgun (WGS) entry which is preliminary data.</text>
</comment>
<evidence type="ECO:0000313" key="8">
    <source>
        <dbReference type="Proteomes" id="UP001595616"/>
    </source>
</evidence>
<proteinExistence type="inferred from homology"/>
<evidence type="ECO:0000256" key="6">
    <source>
        <dbReference type="HAMAP-Rule" id="MF_01871"/>
    </source>
</evidence>
<dbReference type="EMBL" id="JBHRYQ010000001">
    <property type="protein sequence ID" value="MFC3812791.1"/>
    <property type="molecule type" value="Genomic_DNA"/>
</dbReference>
<evidence type="ECO:0000256" key="5">
    <source>
        <dbReference type="ARBA" id="ARBA00023136"/>
    </source>
</evidence>
<keyword evidence="4 6" id="KW-0862">Zinc</keyword>
<organism evidence="7 8">
    <name type="scientific">Lacihabitans lacunae</name>
    <dbReference type="NCBI Taxonomy" id="1028214"/>
    <lineage>
        <taxon>Bacteria</taxon>
        <taxon>Pseudomonadati</taxon>
        <taxon>Bacteroidota</taxon>
        <taxon>Cytophagia</taxon>
        <taxon>Cytophagales</taxon>
        <taxon>Leadbetterellaceae</taxon>
        <taxon>Lacihabitans</taxon>
    </lineage>
</organism>
<evidence type="ECO:0000313" key="7">
    <source>
        <dbReference type="EMBL" id="MFC3812791.1"/>
    </source>
</evidence>
<keyword evidence="5 6" id="KW-0472">Membrane</keyword>
<comment type="subcellular location">
    <subcellularLocation>
        <location evidence="6">Cell membrane</location>
        <topology evidence="6">Peripheral membrane protein</topology>
    </subcellularLocation>
</comment>